<dbReference type="HOGENOM" id="CLU_466294_0_0_1"/>
<evidence type="ECO:0000313" key="3">
    <source>
        <dbReference type="Proteomes" id="UP000030854"/>
    </source>
</evidence>
<evidence type="ECO:0000256" key="1">
    <source>
        <dbReference type="SAM" id="MobiDB-lite"/>
    </source>
</evidence>
<feature type="region of interest" description="Disordered" evidence="1">
    <location>
        <begin position="44"/>
        <end position="67"/>
    </location>
</feature>
<dbReference type="AlphaFoldDB" id="A0A0B1P3T9"/>
<protein>
    <submittedName>
        <fullName evidence="2">Putative eka-like protein</fullName>
    </submittedName>
</protein>
<proteinExistence type="predicted"/>
<name>A0A0B1P3T9_UNCNE</name>
<accession>A0A0B1P3T9</accession>
<evidence type="ECO:0000313" key="2">
    <source>
        <dbReference type="EMBL" id="KHJ31294.1"/>
    </source>
</evidence>
<reference evidence="2 3" key="1">
    <citation type="journal article" date="2014" name="BMC Genomics">
        <title>Adaptive genomic structural variation in the grape powdery mildew pathogen, Erysiphe necator.</title>
        <authorList>
            <person name="Jones L."/>
            <person name="Riaz S."/>
            <person name="Morales-Cruz A."/>
            <person name="Amrine K.C."/>
            <person name="McGuire B."/>
            <person name="Gubler W.D."/>
            <person name="Walker M.A."/>
            <person name="Cantu D."/>
        </authorList>
    </citation>
    <scope>NUCLEOTIDE SEQUENCE [LARGE SCALE GENOMIC DNA]</scope>
    <source>
        <strain evidence="3">c</strain>
    </source>
</reference>
<dbReference type="EMBL" id="JNVN01003017">
    <property type="protein sequence ID" value="KHJ31294.1"/>
    <property type="molecule type" value="Genomic_DNA"/>
</dbReference>
<dbReference type="STRING" id="52586.A0A0B1P3T9"/>
<sequence length="585" mass="65871">MIFTTVISNVENTLANFIEDTETEEVVAFKAYLRLAIANYAAAGSSPAPPKIPTHSRPAKGNATGSAKEKSVLKKVAIAIPQIVVPKVAEKLWATVTRNGQKKARITQSTQSNKLQAIPVSKTKQSVSNKNKSPTLATADIRLFIRLPQDNKWRKLSPAGVREVIVRKLVIPPTLFGKLKPVNSGFAINLNSTVARETILNPGKGFSFSGAKLKPATNWVSVIVPTVPSKIRKEQGEIEVSSSMLTDKIERVCSLYPANLKLYGRNKAEAPHRAWMAFFTIAPSTKFRVFDESGIVRSFKKQQLIELKRLKDKELHYYMSFRVPESPEFTISSTVSTPSSLEFFPAAEGINVIFELEKVQFKIPSIMMSDEQQSSAGPVMSLSMEDLNKISNLRNAINEAPPEAQNYLNDLMLGKRPSTPIPEGKPVVDPTISNQNVSLPSNGPMRLDAKLEKWDGKSVRGYWIDCGEKETYNWKEMLEVCYEEFFDRVEAQKAERKLLAMRQVESQIFRKFLQDGELQPEYARERDWPDSIKINNLRNALSNKVRYKYAVLNLPSNNFKEWTNIITRVAAMMEDDEYFIRKGEA</sequence>
<dbReference type="Proteomes" id="UP000030854">
    <property type="component" value="Unassembled WGS sequence"/>
</dbReference>
<comment type="caution">
    <text evidence="2">The sequence shown here is derived from an EMBL/GenBank/DDBJ whole genome shotgun (WGS) entry which is preliminary data.</text>
</comment>
<gene>
    <name evidence="2" type="ORF">EV44_g2144</name>
</gene>
<organism evidence="2 3">
    <name type="scientific">Uncinula necator</name>
    <name type="common">Grape powdery mildew</name>
    <dbReference type="NCBI Taxonomy" id="52586"/>
    <lineage>
        <taxon>Eukaryota</taxon>
        <taxon>Fungi</taxon>
        <taxon>Dikarya</taxon>
        <taxon>Ascomycota</taxon>
        <taxon>Pezizomycotina</taxon>
        <taxon>Leotiomycetes</taxon>
        <taxon>Erysiphales</taxon>
        <taxon>Erysiphaceae</taxon>
        <taxon>Erysiphe</taxon>
    </lineage>
</organism>
<keyword evidence="3" id="KW-1185">Reference proteome</keyword>